<dbReference type="Gene3D" id="3.40.640.10">
    <property type="entry name" value="Type I PLP-dependent aspartate aminotransferase-like (Major domain)"/>
    <property type="match status" value="1"/>
</dbReference>
<comment type="subunit">
    <text evidence="2 7">Homodimer.</text>
</comment>
<dbReference type="InterPro" id="IPR015422">
    <property type="entry name" value="PyrdxlP-dep_Trfase_small"/>
</dbReference>
<organism evidence="9 10">
    <name type="scientific">Filobacillus milosensis</name>
    <dbReference type="NCBI Taxonomy" id="94137"/>
    <lineage>
        <taxon>Bacteria</taxon>
        <taxon>Bacillati</taxon>
        <taxon>Bacillota</taxon>
        <taxon>Bacilli</taxon>
        <taxon>Bacillales</taxon>
        <taxon>Bacillaceae</taxon>
        <taxon>Filobacillus</taxon>
    </lineage>
</organism>
<dbReference type="InterPro" id="IPR004839">
    <property type="entry name" value="Aminotransferase_I/II_large"/>
</dbReference>
<dbReference type="Gene3D" id="3.90.1150.10">
    <property type="entry name" value="Aspartate Aminotransferase, domain 1"/>
    <property type="match status" value="1"/>
</dbReference>
<accession>A0A4Y8IKT8</accession>
<keyword evidence="10" id="KW-1185">Reference proteome</keyword>
<dbReference type="PANTHER" id="PTHR43643:SF3">
    <property type="entry name" value="HISTIDINOL-PHOSPHATE AMINOTRANSFERASE"/>
    <property type="match status" value="1"/>
</dbReference>
<evidence type="ECO:0000256" key="5">
    <source>
        <dbReference type="ARBA" id="ARBA00022898"/>
    </source>
</evidence>
<dbReference type="InterPro" id="IPR015424">
    <property type="entry name" value="PyrdxlP-dep_Trfase"/>
</dbReference>
<evidence type="ECO:0000256" key="7">
    <source>
        <dbReference type="HAMAP-Rule" id="MF_01023"/>
    </source>
</evidence>
<evidence type="ECO:0000313" key="10">
    <source>
        <dbReference type="Proteomes" id="UP000297975"/>
    </source>
</evidence>
<dbReference type="EC" id="2.6.1.9" evidence="7"/>
<dbReference type="HAMAP" id="MF_01023">
    <property type="entry name" value="HisC_aminotrans_2"/>
    <property type="match status" value="1"/>
</dbReference>
<dbReference type="UniPathway" id="UPA00031">
    <property type="reaction ID" value="UER00012"/>
</dbReference>
<dbReference type="GO" id="GO:0004400">
    <property type="term" value="F:histidinol-phosphate transaminase activity"/>
    <property type="evidence" value="ECO:0007669"/>
    <property type="project" value="UniProtKB-UniRule"/>
</dbReference>
<keyword evidence="5 7" id="KW-0663">Pyridoxal phosphate</keyword>
<comment type="caution">
    <text evidence="9">The sequence shown here is derived from an EMBL/GenBank/DDBJ whole genome shotgun (WGS) entry which is preliminary data.</text>
</comment>
<evidence type="ECO:0000256" key="6">
    <source>
        <dbReference type="ARBA" id="ARBA00023102"/>
    </source>
</evidence>
<dbReference type="SUPFAM" id="SSF53383">
    <property type="entry name" value="PLP-dependent transferases"/>
    <property type="match status" value="1"/>
</dbReference>
<keyword evidence="7" id="KW-0028">Amino-acid biosynthesis</keyword>
<dbReference type="InterPro" id="IPR005861">
    <property type="entry name" value="HisP_aminotrans"/>
</dbReference>
<keyword evidence="6 7" id="KW-0368">Histidine biosynthesis</keyword>
<feature type="domain" description="Aminotransferase class I/classII large" evidence="8">
    <location>
        <begin position="24"/>
        <end position="343"/>
    </location>
</feature>
<comment type="cofactor">
    <cofactor evidence="1 7">
        <name>pyridoxal 5'-phosphate</name>
        <dbReference type="ChEBI" id="CHEBI:597326"/>
    </cofactor>
</comment>
<evidence type="ECO:0000313" key="9">
    <source>
        <dbReference type="EMBL" id="TFB21708.1"/>
    </source>
</evidence>
<gene>
    <name evidence="7" type="primary">hisC</name>
    <name evidence="9" type="ORF">E3U55_07685</name>
</gene>
<evidence type="ECO:0000256" key="1">
    <source>
        <dbReference type="ARBA" id="ARBA00001933"/>
    </source>
</evidence>
<sequence>MSRFWSSTVKKTKPYVPGEQPIDTDIIKLNTNENPYPPSPYAIEAMREAVGEDLRKYPSPTVDDLRQVIAEREGVNASNVFVGNGSDEVLAFAFQAFFEPNEAIKFPKITYSFYPVYARLYNIPYQTVALNDDFSIDLEGMCDSIGGVIFANPNAPTGRSLSLEEIEKIVSHNSNQVVIIDEAYVAFGAETAVPLTKKYPNVLITRTLSKSHALAGIRLGYVIGNPDLIEGLNRIKNSFNSYTINRVTLKGAETALKDSDYYDQVISQIKSTREWTRQKLKELGFEVLPSDANFLFVKPKQIEAKKLYQSLKNEKIYVRYFENLKDYIRVSIGTEEEMKIFVEKSNQILTSLHMKGPK</sequence>
<protein>
    <recommendedName>
        <fullName evidence="7">Histidinol-phosphate aminotransferase</fullName>
        <ecNumber evidence="7">2.6.1.9</ecNumber>
    </recommendedName>
    <alternativeName>
        <fullName evidence="7">Imidazole acetol-phosphate transaminase</fullName>
    </alternativeName>
</protein>
<dbReference type="EMBL" id="SOPW01000007">
    <property type="protein sequence ID" value="TFB21708.1"/>
    <property type="molecule type" value="Genomic_DNA"/>
</dbReference>
<evidence type="ECO:0000259" key="8">
    <source>
        <dbReference type="Pfam" id="PF00155"/>
    </source>
</evidence>
<comment type="catalytic activity">
    <reaction evidence="7">
        <text>L-histidinol phosphate + 2-oxoglutarate = 3-(imidazol-4-yl)-2-oxopropyl phosphate + L-glutamate</text>
        <dbReference type="Rhea" id="RHEA:23744"/>
        <dbReference type="ChEBI" id="CHEBI:16810"/>
        <dbReference type="ChEBI" id="CHEBI:29985"/>
        <dbReference type="ChEBI" id="CHEBI:57766"/>
        <dbReference type="ChEBI" id="CHEBI:57980"/>
        <dbReference type="EC" id="2.6.1.9"/>
    </reaction>
</comment>
<evidence type="ECO:0000256" key="2">
    <source>
        <dbReference type="ARBA" id="ARBA00011738"/>
    </source>
</evidence>
<name>A0A4Y8IKT8_9BACI</name>
<keyword evidence="3 7" id="KW-0032">Aminotransferase</keyword>
<proteinExistence type="inferred from homology"/>
<comment type="similarity">
    <text evidence="7">Belongs to the class-II pyridoxal-phosphate-dependent aminotransferase family. Histidinol-phosphate aminotransferase subfamily.</text>
</comment>
<dbReference type="RefSeq" id="WP_134339851.1">
    <property type="nucleotide sequence ID" value="NZ_SOPW01000007.1"/>
</dbReference>
<dbReference type="InterPro" id="IPR050106">
    <property type="entry name" value="HistidinolP_aminotransfase"/>
</dbReference>
<dbReference type="Proteomes" id="UP000297975">
    <property type="component" value="Unassembled WGS sequence"/>
</dbReference>
<dbReference type="AlphaFoldDB" id="A0A4Y8IKT8"/>
<dbReference type="GO" id="GO:0000105">
    <property type="term" value="P:L-histidine biosynthetic process"/>
    <property type="evidence" value="ECO:0007669"/>
    <property type="project" value="UniProtKB-UniRule"/>
</dbReference>
<dbReference type="PANTHER" id="PTHR43643">
    <property type="entry name" value="HISTIDINOL-PHOSPHATE AMINOTRANSFERASE 2"/>
    <property type="match status" value="1"/>
</dbReference>
<comment type="pathway">
    <text evidence="7">Amino-acid biosynthesis; L-histidine biosynthesis; L-histidine from 5-phospho-alpha-D-ribose 1-diphosphate: step 7/9.</text>
</comment>
<dbReference type="NCBIfam" id="TIGR01141">
    <property type="entry name" value="hisC"/>
    <property type="match status" value="1"/>
</dbReference>
<dbReference type="Pfam" id="PF00155">
    <property type="entry name" value="Aminotran_1_2"/>
    <property type="match status" value="1"/>
</dbReference>
<dbReference type="InterPro" id="IPR015421">
    <property type="entry name" value="PyrdxlP-dep_Trfase_major"/>
</dbReference>
<reference evidence="9 10" key="1">
    <citation type="submission" date="2019-03" db="EMBL/GenBank/DDBJ databases">
        <authorList>
            <person name="He R.-H."/>
        </authorList>
    </citation>
    <scope>NUCLEOTIDE SEQUENCE [LARGE SCALE GENOMIC DNA]</scope>
    <source>
        <strain evidence="10">SH 714</strain>
    </source>
</reference>
<feature type="modified residue" description="N6-(pyridoxal phosphate)lysine" evidence="7">
    <location>
        <position position="210"/>
    </location>
</feature>
<dbReference type="CDD" id="cd00609">
    <property type="entry name" value="AAT_like"/>
    <property type="match status" value="1"/>
</dbReference>
<evidence type="ECO:0000256" key="3">
    <source>
        <dbReference type="ARBA" id="ARBA00022576"/>
    </source>
</evidence>
<dbReference type="GO" id="GO:0030170">
    <property type="term" value="F:pyridoxal phosphate binding"/>
    <property type="evidence" value="ECO:0007669"/>
    <property type="project" value="InterPro"/>
</dbReference>
<evidence type="ECO:0000256" key="4">
    <source>
        <dbReference type="ARBA" id="ARBA00022679"/>
    </source>
</evidence>
<dbReference type="OrthoDB" id="9813612at2"/>
<keyword evidence="4 7" id="KW-0808">Transferase</keyword>